<name>A0A3S0VM82_9GAMM</name>
<dbReference type="Pfam" id="PF00005">
    <property type="entry name" value="ABC_tran"/>
    <property type="match status" value="1"/>
</dbReference>
<dbReference type="AlphaFoldDB" id="A0A3S0VM82"/>
<dbReference type="CDD" id="cd03220">
    <property type="entry name" value="ABC_KpsT_Wzt"/>
    <property type="match status" value="1"/>
</dbReference>
<dbReference type="RefSeq" id="WP_127111503.1">
    <property type="nucleotide sequence ID" value="NZ_RZGR01000039.1"/>
</dbReference>
<dbReference type="Proteomes" id="UP000288012">
    <property type="component" value="Unassembled WGS sequence"/>
</dbReference>
<feature type="domain" description="ABC transporter" evidence="5">
    <location>
        <begin position="30"/>
        <end position="249"/>
    </location>
</feature>
<keyword evidence="2" id="KW-0813">Transport</keyword>
<dbReference type="PANTHER" id="PTHR46743">
    <property type="entry name" value="TEICHOIC ACIDS EXPORT ATP-BINDING PROTEIN TAGH"/>
    <property type="match status" value="1"/>
</dbReference>
<dbReference type="Gene3D" id="3.40.50.300">
    <property type="entry name" value="P-loop containing nucleotide triphosphate hydrolases"/>
    <property type="match status" value="1"/>
</dbReference>
<keyword evidence="7" id="KW-1185">Reference proteome</keyword>
<dbReference type="InterPro" id="IPR015860">
    <property type="entry name" value="ABC_transpr_TagH-like"/>
</dbReference>
<dbReference type="InterPro" id="IPR017871">
    <property type="entry name" value="ABC_transporter-like_CS"/>
</dbReference>
<dbReference type="SMART" id="SM00382">
    <property type="entry name" value="AAA"/>
    <property type="match status" value="1"/>
</dbReference>
<protein>
    <submittedName>
        <fullName evidence="6">ABC transporter ATP-binding protein</fullName>
    </submittedName>
</protein>
<accession>A0A3S0VM82</accession>
<dbReference type="SUPFAM" id="SSF52540">
    <property type="entry name" value="P-loop containing nucleoside triphosphate hydrolases"/>
    <property type="match status" value="1"/>
</dbReference>
<dbReference type="InterPro" id="IPR027417">
    <property type="entry name" value="P-loop_NTPase"/>
</dbReference>
<organism evidence="6 7">
    <name type="scientific">Legionella septentrionalis</name>
    <dbReference type="NCBI Taxonomy" id="2498109"/>
    <lineage>
        <taxon>Bacteria</taxon>
        <taxon>Pseudomonadati</taxon>
        <taxon>Pseudomonadota</taxon>
        <taxon>Gammaproteobacteria</taxon>
        <taxon>Legionellales</taxon>
        <taxon>Legionellaceae</taxon>
        <taxon>Legionella</taxon>
    </lineage>
</organism>
<evidence type="ECO:0000256" key="4">
    <source>
        <dbReference type="ARBA" id="ARBA00022840"/>
    </source>
</evidence>
<dbReference type="GO" id="GO:0140359">
    <property type="term" value="F:ABC-type transporter activity"/>
    <property type="evidence" value="ECO:0007669"/>
    <property type="project" value="InterPro"/>
</dbReference>
<sequence length="389" mass="43759">MNDTAQDYALYCKKLSKDFYIIDDNLNWRIVFCDPHKNLQAFHALVDIDLLVPKGKFVGILGRNGAGKSTLLRILGGVYPPTTGIVKANGAISGLFEMGGMGNNRLTGRAYADRYLEIFGIGKSERQKLITNIQEFSELGEDFSKPVYTYSSGMSARLFFATATELQHEIYLVDELLSVGDEHFQAKCWKRLRERFSNGASGILVTHDWAAVLKLCEQSYILEKGKIVAHGSSENMVQQYLQLPVPTREYAEIIPQDSYLFASGRDCEIEFDILVKKPVSLAVSYSVDLFRAGYGWELILLNEDFVKIHPKPGMNSCRIKIKKLPLVAGDYYLNLFLKSLDATVDNLKIDTRSWTYGNGIKLQVTGAKDDAHAMTRLPWAVKIEKSHTM</sequence>
<gene>
    <name evidence="6" type="ORF">EKM59_10450</name>
</gene>
<dbReference type="EMBL" id="RZGR01000039">
    <property type="protein sequence ID" value="RUQ81557.1"/>
    <property type="molecule type" value="Genomic_DNA"/>
</dbReference>
<evidence type="ECO:0000256" key="2">
    <source>
        <dbReference type="ARBA" id="ARBA00022448"/>
    </source>
</evidence>
<reference evidence="6 7" key="1">
    <citation type="submission" date="2018-12" db="EMBL/GenBank/DDBJ databases">
        <title>Legionella sp,whole genome shotgun sequence.</title>
        <authorList>
            <person name="Wu H."/>
        </authorList>
    </citation>
    <scope>NUCLEOTIDE SEQUENCE [LARGE SCALE GENOMIC DNA]</scope>
    <source>
        <strain evidence="7">km714</strain>
    </source>
</reference>
<evidence type="ECO:0000256" key="3">
    <source>
        <dbReference type="ARBA" id="ARBA00022741"/>
    </source>
</evidence>
<dbReference type="GO" id="GO:0005524">
    <property type="term" value="F:ATP binding"/>
    <property type="evidence" value="ECO:0007669"/>
    <property type="project" value="UniProtKB-KW"/>
</dbReference>
<evidence type="ECO:0000313" key="6">
    <source>
        <dbReference type="EMBL" id="RUQ81557.1"/>
    </source>
</evidence>
<proteinExistence type="inferred from homology"/>
<dbReference type="InterPro" id="IPR050683">
    <property type="entry name" value="Bact_Polysacc_Export_ATP-bd"/>
</dbReference>
<dbReference type="GO" id="GO:0016020">
    <property type="term" value="C:membrane"/>
    <property type="evidence" value="ECO:0007669"/>
    <property type="project" value="InterPro"/>
</dbReference>
<keyword evidence="3" id="KW-0547">Nucleotide-binding</keyword>
<evidence type="ECO:0000259" key="5">
    <source>
        <dbReference type="PROSITE" id="PS50893"/>
    </source>
</evidence>
<dbReference type="GO" id="GO:0016887">
    <property type="term" value="F:ATP hydrolysis activity"/>
    <property type="evidence" value="ECO:0007669"/>
    <property type="project" value="InterPro"/>
</dbReference>
<dbReference type="InterPro" id="IPR003439">
    <property type="entry name" value="ABC_transporter-like_ATP-bd"/>
</dbReference>
<keyword evidence="4 6" id="KW-0067">ATP-binding</keyword>
<evidence type="ECO:0000313" key="7">
    <source>
        <dbReference type="Proteomes" id="UP000288012"/>
    </source>
</evidence>
<dbReference type="PROSITE" id="PS00211">
    <property type="entry name" value="ABC_TRANSPORTER_1"/>
    <property type="match status" value="1"/>
</dbReference>
<dbReference type="PROSITE" id="PS50893">
    <property type="entry name" value="ABC_TRANSPORTER_2"/>
    <property type="match status" value="1"/>
</dbReference>
<dbReference type="InterPro" id="IPR003593">
    <property type="entry name" value="AAA+_ATPase"/>
</dbReference>
<dbReference type="PANTHER" id="PTHR46743:SF2">
    <property type="entry name" value="TEICHOIC ACIDS EXPORT ATP-BINDING PROTEIN TAGH"/>
    <property type="match status" value="1"/>
</dbReference>
<evidence type="ECO:0000256" key="1">
    <source>
        <dbReference type="ARBA" id="ARBA00005417"/>
    </source>
</evidence>
<comment type="caution">
    <text evidence="6">The sequence shown here is derived from an EMBL/GenBank/DDBJ whole genome shotgun (WGS) entry which is preliminary data.</text>
</comment>
<comment type="similarity">
    <text evidence="1">Belongs to the ABC transporter superfamily.</text>
</comment>